<gene>
    <name evidence="2" type="ORF">KCH_70170</name>
</gene>
<evidence type="ECO:0000313" key="2">
    <source>
        <dbReference type="EMBL" id="KDN81206.1"/>
    </source>
</evidence>
<feature type="region of interest" description="Disordered" evidence="1">
    <location>
        <begin position="64"/>
        <end position="85"/>
    </location>
</feature>
<dbReference type="AlphaFoldDB" id="A0A066YT18"/>
<accession>A0A066YT18</accession>
<proteinExistence type="predicted"/>
<organism evidence="2 3">
    <name type="scientific">Kitasatospora cheerisanensis KCTC 2395</name>
    <dbReference type="NCBI Taxonomy" id="1348663"/>
    <lineage>
        <taxon>Bacteria</taxon>
        <taxon>Bacillati</taxon>
        <taxon>Actinomycetota</taxon>
        <taxon>Actinomycetes</taxon>
        <taxon>Kitasatosporales</taxon>
        <taxon>Streptomycetaceae</taxon>
        <taxon>Kitasatospora</taxon>
    </lineage>
</organism>
<sequence length="85" mass="9129">MKGITGRAILMALSPSVHPHQWTGTANCWSCELVRAGRPLPDSRHARRSLTPLPGYLCTATAGTARRRPLMPAGHPARPSALSPH</sequence>
<dbReference type="EMBL" id="JNBY01000149">
    <property type="protein sequence ID" value="KDN81206.1"/>
    <property type="molecule type" value="Genomic_DNA"/>
</dbReference>
<keyword evidence="3" id="KW-1185">Reference proteome</keyword>
<dbReference type="HOGENOM" id="CLU_2508316_0_0_11"/>
<name>A0A066YT18_9ACTN</name>
<evidence type="ECO:0000256" key="1">
    <source>
        <dbReference type="SAM" id="MobiDB-lite"/>
    </source>
</evidence>
<comment type="caution">
    <text evidence="2">The sequence shown here is derived from an EMBL/GenBank/DDBJ whole genome shotgun (WGS) entry which is preliminary data.</text>
</comment>
<dbReference type="Proteomes" id="UP000027178">
    <property type="component" value="Unassembled WGS sequence"/>
</dbReference>
<reference evidence="2 3" key="1">
    <citation type="submission" date="2014-05" db="EMBL/GenBank/DDBJ databases">
        <title>Draft Genome Sequence of Kitasatospora cheerisanensis KCTC 2395.</title>
        <authorList>
            <person name="Nam D.H."/>
        </authorList>
    </citation>
    <scope>NUCLEOTIDE SEQUENCE [LARGE SCALE GENOMIC DNA]</scope>
    <source>
        <strain evidence="2 3">KCTC 2395</strain>
    </source>
</reference>
<evidence type="ECO:0000313" key="3">
    <source>
        <dbReference type="Proteomes" id="UP000027178"/>
    </source>
</evidence>
<protein>
    <submittedName>
        <fullName evidence="2">Uncharacterized protein</fullName>
    </submittedName>
</protein>